<accession>A0A2U2JBJ3</accession>
<dbReference type="InterPro" id="IPR026444">
    <property type="entry name" value="Secre_tail"/>
</dbReference>
<sequence length="748" mass="80225">MKKTTFLKKCTLATCFFLFVFQINFSQNNNGTIDAMGDIAIIAMNKIVTPSQSDYAFVLLDDCLAGTKIFFDDDDWTGAAFSSPTGEGVSEWTNNTGKTLGAGTVIQVNFANNNGTTGIANIGQVNEIDSGFNLAAGDQLYAYIGAKRAPTVFLAFWGETSAINGTETAVLTGTKLSNGGSDLTDGITARVTSSLGFYNGSTDCNGTLVNCATMINNAASITTGTFTWPTGVKTAFKGSALPNKFFGTTNTNWATASNWGYETVPIASDHIRIPNVTNKPIISSSTGAVANNLTIDASSSLTVNSGGSIIIDGSATVNGEFIYKVSVADTNWHLISSPVVNEQYDDTWNDANGINTSGAGNNEAVATYINTSDADGDWVYYQNNAGATTFGSGTGYSMKRTGAGDYTFAGTFPPYPVNKNISANDIGGANENRWTLIGNPSPAHINIATFLSVNATPLTNTHENVYVWNATTSAYVPLATGQIHPGQGFFVNSNALSTSVTFTKVMQSDQNGVTFYKSSNPKITLSLNDGKNTKNTEINYLEGKTTGLDPRFDVGTFTGQSTSFNIYTHLLSDSEGIDFMKQALPNNNYHNMVVPIGVNANAGKEITFSIDADNFATNMKVFLEDRETNTFTRLDEANSNYKITLANAQNGIGRFYLHTTESSLSIDKNESLENVSVYKLNNTTLRITGLNQEKAEVSIFNILGKQVLKTSFTSNGVKDFALLNLSKGVYLVKIQWDSGKLNKKIVLE</sequence>
<proteinExistence type="predicted"/>
<name>A0A2U2JBJ3_9FLAO</name>
<evidence type="ECO:0000313" key="4">
    <source>
        <dbReference type="EMBL" id="PWG05706.1"/>
    </source>
</evidence>
<dbReference type="Proteomes" id="UP000245670">
    <property type="component" value="Unassembled WGS sequence"/>
</dbReference>
<keyword evidence="5" id="KW-1185">Reference proteome</keyword>
<comment type="caution">
    <text evidence="4">The sequence shown here is derived from an EMBL/GenBank/DDBJ whole genome shotgun (WGS) entry which is preliminary data.</text>
</comment>
<dbReference type="RefSeq" id="WP_109404039.1">
    <property type="nucleotide sequence ID" value="NZ_QFFG01000002.1"/>
</dbReference>
<dbReference type="EMBL" id="QFFG01000002">
    <property type="protein sequence ID" value="PWG05706.1"/>
    <property type="molecule type" value="Genomic_DNA"/>
</dbReference>
<evidence type="ECO:0000256" key="1">
    <source>
        <dbReference type="ARBA" id="ARBA00022729"/>
    </source>
</evidence>
<feature type="chain" id="PRO_5015544619" description="Secretion system C-terminal sorting domain-containing protein" evidence="2">
    <location>
        <begin position="27"/>
        <end position="748"/>
    </location>
</feature>
<reference evidence="4 5" key="1">
    <citation type="submission" date="2018-05" db="EMBL/GenBank/DDBJ databases">
        <title>Polaribacter aquimarinus sp. nov., isolated from sediment in a sediment of sea.</title>
        <authorList>
            <person name="Lu D."/>
        </authorList>
    </citation>
    <scope>NUCLEOTIDE SEQUENCE [LARGE SCALE GENOMIC DNA]</scope>
    <source>
        <strain evidence="4 5">ZY113</strain>
    </source>
</reference>
<feature type="signal peptide" evidence="2">
    <location>
        <begin position="1"/>
        <end position="26"/>
    </location>
</feature>
<evidence type="ECO:0000313" key="5">
    <source>
        <dbReference type="Proteomes" id="UP000245670"/>
    </source>
</evidence>
<dbReference type="Pfam" id="PF18962">
    <property type="entry name" value="Por_Secre_tail"/>
    <property type="match status" value="1"/>
</dbReference>
<dbReference type="OrthoDB" id="975384at2"/>
<evidence type="ECO:0000259" key="3">
    <source>
        <dbReference type="Pfam" id="PF18962"/>
    </source>
</evidence>
<evidence type="ECO:0000256" key="2">
    <source>
        <dbReference type="SAM" id="SignalP"/>
    </source>
</evidence>
<protein>
    <recommendedName>
        <fullName evidence="3">Secretion system C-terminal sorting domain-containing protein</fullName>
    </recommendedName>
</protein>
<gene>
    <name evidence="4" type="ORF">DIS07_04475</name>
</gene>
<keyword evidence="1 2" id="KW-0732">Signal</keyword>
<feature type="domain" description="Secretion system C-terminal sorting" evidence="3">
    <location>
        <begin position="684"/>
        <end position="746"/>
    </location>
</feature>
<dbReference type="NCBIfam" id="TIGR04183">
    <property type="entry name" value="Por_Secre_tail"/>
    <property type="match status" value="1"/>
</dbReference>
<organism evidence="4 5">
    <name type="scientific">Polaribacter aquimarinus</name>
    <dbReference type="NCBI Taxonomy" id="2100726"/>
    <lineage>
        <taxon>Bacteria</taxon>
        <taxon>Pseudomonadati</taxon>
        <taxon>Bacteroidota</taxon>
        <taxon>Flavobacteriia</taxon>
        <taxon>Flavobacteriales</taxon>
        <taxon>Flavobacteriaceae</taxon>
    </lineage>
</organism>
<dbReference type="AlphaFoldDB" id="A0A2U2JBJ3"/>